<organism evidence="1 2">
    <name type="scientific">Serendipita vermifera MAFF 305830</name>
    <dbReference type="NCBI Taxonomy" id="933852"/>
    <lineage>
        <taxon>Eukaryota</taxon>
        <taxon>Fungi</taxon>
        <taxon>Dikarya</taxon>
        <taxon>Basidiomycota</taxon>
        <taxon>Agaricomycotina</taxon>
        <taxon>Agaricomycetes</taxon>
        <taxon>Sebacinales</taxon>
        <taxon>Serendipitaceae</taxon>
        <taxon>Serendipita</taxon>
    </lineage>
</organism>
<dbReference type="Proteomes" id="UP000054097">
    <property type="component" value="Unassembled WGS sequence"/>
</dbReference>
<sequence length="222" mass="25381">MGGPSYEKILQAAENVLDALDEIGETWCCLVGGLAVKLYGTDHRVSDLDILVLSPDTDQRGVQDALVELQPDRFLLQRPREPNVDFMKLYYRIPGTKHRIKIDLLLSTTPELEIPQALRPSHFVYSNNLPLAPLYFTLYHKLLGWDKRITAKASWRRKKAWVKDSPDILGLCDIAANQGLRPLSKSHMGREYRVNFQSRAQAFVRRYGGDAGEKFRRIGFRV</sequence>
<dbReference type="AlphaFoldDB" id="A0A0C2XLD9"/>
<dbReference type="HOGENOM" id="CLU_047728_1_0_1"/>
<evidence type="ECO:0000313" key="1">
    <source>
        <dbReference type="EMBL" id="KIM29822.1"/>
    </source>
</evidence>
<dbReference type="InterPro" id="IPR043519">
    <property type="entry name" value="NT_sf"/>
</dbReference>
<reference evidence="1 2" key="1">
    <citation type="submission" date="2014-04" db="EMBL/GenBank/DDBJ databases">
        <authorList>
            <consortium name="DOE Joint Genome Institute"/>
            <person name="Kuo A."/>
            <person name="Zuccaro A."/>
            <person name="Kohler A."/>
            <person name="Nagy L.G."/>
            <person name="Floudas D."/>
            <person name="Copeland A."/>
            <person name="Barry K.W."/>
            <person name="Cichocki N."/>
            <person name="Veneault-Fourrey C."/>
            <person name="LaButti K."/>
            <person name="Lindquist E.A."/>
            <person name="Lipzen A."/>
            <person name="Lundell T."/>
            <person name="Morin E."/>
            <person name="Murat C."/>
            <person name="Sun H."/>
            <person name="Tunlid A."/>
            <person name="Henrissat B."/>
            <person name="Grigoriev I.V."/>
            <person name="Hibbett D.S."/>
            <person name="Martin F."/>
            <person name="Nordberg H.P."/>
            <person name="Cantor M.N."/>
            <person name="Hua S.X."/>
        </authorList>
    </citation>
    <scope>NUCLEOTIDE SEQUENCE [LARGE SCALE GENOMIC DNA]</scope>
    <source>
        <strain evidence="1 2">MAFF 305830</strain>
    </source>
</reference>
<dbReference type="SUPFAM" id="SSF81301">
    <property type="entry name" value="Nucleotidyltransferase"/>
    <property type="match status" value="1"/>
</dbReference>
<accession>A0A0C2XLD9</accession>
<dbReference type="OrthoDB" id="3133286at2759"/>
<dbReference type="EMBL" id="KN824287">
    <property type="protein sequence ID" value="KIM29822.1"/>
    <property type="molecule type" value="Genomic_DNA"/>
</dbReference>
<evidence type="ECO:0000313" key="2">
    <source>
        <dbReference type="Proteomes" id="UP000054097"/>
    </source>
</evidence>
<reference evidence="2" key="2">
    <citation type="submission" date="2015-01" db="EMBL/GenBank/DDBJ databases">
        <title>Evolutionary Origins and Diversification of the Mycorrhizal Mutualists.</title>
        <authorList>
            <consortium name="DOE Joint Genome Institute"/>
            <consortium name="Mycorrhizal Genomics Consortium"/>
            <person name="Kohler A."/>
            <person name="Kuo A."/>
            <person name="Nagy L.G."/>
            <person name="Floudas D."/>
            <person name="Copeland A."/>
            <person name="Barry K.W."/>
            <person name="Cichocki N."/>
            <person name="Veneault-Fourrey C."/>
            <person name="LaButti K."/>
            <person name="Lindquist E.A."/>
            <person name="Lipzen A."/>
            <person name="Lundell T."/>
            <person name="Morin E."/>
            <person name="Murat C."/>
            <person name="Riley R."/>
            <person name="Ohm R."/>
            <person name="Sun H."/>
            <person name="Tunlid A."/>
            <person name="Henrissat B."/>
            <person name="Grigoriev I.V."/>
            <person name="Hibbett D.S."/>
            <person name="Martin F."/>
        </authorList>
    </citation>
    <scope>NUCLEOTIDE SEQUENCE [LARGE SCALE GENOMIC DNA]</scope>
    <source>
        <strain evidence="2">MAFF 305830</strain>
    </source>
</reference>
<dbReference type="Gene3D" id="3.30.460.40">
    <property type="match status" value="1"/>
</dbReference>
<protein>
    <submittedName>
        <fullName evidence="1">Uncharacterized protein</fullName>
    </submittedName>
</protein>
<keyword evidence="2" id="KW-1185">Reference proteome</keyword>
<gene>
    <name evidence="1" type="ORF">M408DRAFT_328630</name>
</gene>
<proteinExistence type="predicted"/>
<name>A0A0C2XLD9_SERVB</name>